<dbReference type="SUPFAM" id="SSF81324">
    <property type="entry name" value="Voltage-gated potassium channels"/>
    <property type="match status" value="1"/>
</dbReference>
<evidence type="ECO:0000256" key="14">
    <source>
        <dbReference type="SAM" id="Phobius"/>
    </source>
</evidence>
<keyword evidence="7" id="KW-0851">Voltage-gated channel</keyword>
<dbReference type="GO" id="GO:0008331">
    <property type="term" value="F:high voltage-gated calcium channel activity"/>
    <property type="evidence" value="ECO:0007669"/>
    <property type="project" value="TreeGrafter"/>
</dbReference>
<dbReference type="InterPro" id="IPR050599">
    <property type="entry name" value="VDCC_alpha-1_subunit"/>
</dbReference>
<dbReference type="Gene3D" id="1.10.287.70">
    <property type="match status" value="1"/>
</dbReference>
<accession>A0AAD3CMG9</accession>
<evidence type="ECO:0000256" key="7">
    <source>
        <dbReference type="ARBA" id="ARBA00022882"/>
    </source>
</evidence>
<evidence type="ECO:0000256" key="2">
    <source>
        <dbReference type="ARBA" id="ARBA00022448"/>
    </source>
</evidence>
<evidence type="ECO:0000256" key="11">
    <source>
        <dbReference type="ARBA" id="ARBA00023180"/>
    </source>
</evidence>
<feature type="transmembrane region" description="Helical" evidence="14">
    <location>
        <begin position="65"/>
        <end position="86"/>
    </location>
</feature>
<organism evidence="16 17">
    <name type="scientific">Chaetoceros tenuissimus</name>
    <dbReference type="NCBI Taxonomy" id="426638"/>
    <lineage>
        <taxon>Eukaryota</taxon>
        <taxon>Sar</taxon>
        <taxon>Stramenopiles</taxon>
        <taxon>Ochrophyta</taxon>
        <taxon>Bacillariophyta</taxon>
        <taxon>Coscinodiscophyceae</taxon>
        <taxon>Chaetocerotophycidae</taxon>
        <taxon>Chaetocerotales</taxon>
        <taxon>Chaetocerotaceae</taxon>
        <taxon>Chaetoceros</taxon>
    </lineage>
</organism>
<feature type="domain" description="Ion transport" evidence="15">
    <location>
        <begin position="63"/>
        <end position="302"/>
    </location>
</feature>
<dbReference type="AlphaFoldDB" id="A0AAD3CMG9"/>
<comment type="subcellular location">
    <subcellularLocation>
        <location evidence="1">Membrane</location>
        <topology evidence="1">Multi-pass membrane protein</topology>
    </subcellularLocation>
</comment>
<feature type="compositionally biased region" description="Basic residues" evidence="13">
    <location>
        <begin position="20"/>
        <end position="34"/>
    </location>
</feature>
<evidence type="ECO:0000256" key="3">
    <source>
        <dbReference type="ARBA" id="ARBA00022568"/>
    </source>
</evidence>
<evidence type="ECO:0000256" key="8">
    <source>
        <dbReference type="ARBA" id="ARBA00022989"/>
    </source>
</evidence>
<dbReference type="InterPro" id="IPR027359">
    <property type="entry name" value="Volt_channel_dom_sf"/>
</dbReference>
<evidence type="ECO:0000259" key="15">
    <source>
        <dbReference type="Pfam" id="PF00520"/>
    </source>
</evidence>
<protein>
    <submittedName>
        <fullName evidence="16">Bacterial type voltage activated sodium channel</fullName>
    </submittedName>
</protein>
<dbReference type="Gene3D" id="1.20.120.350">
    <property type="entry name" value="Voltage-gated potassium channels. Chain C"/>
    <property type="match status" value="1"/>
</dbReference>
<comment type="caution">
    <text evidence="16">The sequence shown here is derived from an EMBL/GenBank/DDBJ whole genome shotgun (WGS) entry which is preliminary data.</text>
</comment>
<dbReference type="GO" id="GO:0098703">
    <property type="term" value="P:calcium ion import across plasma membrane"/>
    <property type="evidence" value="ECO:0007669"/>
    <property type="project" value="TreeGrafter"/>
</dbReference>
<evidence type="ECO:0000256" key="10">
    <source>
        <dbReference type="ARBA" id="ARBA00023136"/>
    </source>
</evidence>
<feature type="region of interest" description="Disordered" evidence="13">
    <location>
        <begin position="1"/>
        <end position="38"/>
    </location>
</feature>
<feature type="transmembrane region" description="Helical" evidence="14">
    <location>
        <begin position="272"/>
        <end position="296"/>
    </location>
</feature>
<name>A0AAD3CMG9_9STRA</name>
<keyword evidence="5 14" id="KW-0812">Transmembrane</keyword>
<dbReference type="GO" id="GO:0005891">
    <property type="term" value="C:voltage-gated calcium channel complex"/>
    <property type="evidence" value="ECO:0007669"/>
    <property type="project" value="TreeGrafter"/>
</dbReference>
<dbReference type="PANTHER" id="PTHR45628:SF7">
    <property type="entry name" value="VOLTAGE-DEPENDENT CALCIUM CHANNEL TYPE A SUBUNIT ALPHA-1"/>
    <property type="match status" value="1"/>
</dbReference>
<dbReference type="EMBL" id="BLLK01000023">
    <property type="protein sequence ID" value="GFH47755.1"/>
    <property type="molecule type" value="Genomic_DNA"/>
</dbReference>
<feature type="transmembrane region" description="Helical" evidence="14">
    <location>
        <begin position="145"/>
        <end position="167"/>
    </location>
</feature>
<keyword evidence="11" id="KW-0325">Glycoprotein</keyword>
<gene>
    <name evidence="16" type="ORF">CTEN210_04230</name>
</gene>
<evidence type="ECO:0000256" key="13">
    <source>
        <dbReference type="SAM" id="MobiDB-lite"/>
    </source>
</evidence>
<evidence type="ECO:0000313" key="17">
    <source>
        <dbReference type="Proteomes" id="UP001054902"/>
    </source>
</evidence>
<feature type="transmembrane region" description="Helical" evidence="14">
    <location>
        <begin position="188"/>
        <end position="221"/>
    </location>
</feature>
<sequence length="411" mass="47314">MPVVAAGGMSGGLNANRNTKNIKKQRKRKEKKKTPNNSDEFLEDVEHVEYKNTKLGKFLDIIDPFILVLIIVNAIQMGLATFDFVSENEKVDSIFEKVDQIFLIIFTVEVCLNFWHHNRFDRITMSPLGFAPKSEQEEFLRKENFPWLVFDALVVIFSWAFASLSIIRAFRILRVLRVINKVEQLKSVVGALIGVLPKMGVVAFLLSLLFMIFGVSCTILFGDLYEKGRLPYNYFGQFDLSLLTLFQLMTFDNMAEVARDVMDVYPWSWTVFVLWAIITGFVAMNLIIAIICESLVNLSEQKKLEKELEQRAVEKLNLSEKNKLSREDSRKLKMETMSLMESQKSMKSLKSTGTNNTDGYVFQLEELVGEILEDQEDLIETVDEIKRLFKESLDNPPSEQRKKELHTFLGL</sequence>
<evidence type="ECO:0000256" key="5">
    <source>
        <dbReference type="ARBA" id="ARBA00022692"/>
    </source>
</evidence>
<evidence type="ECO:0000256" key="9">
    <source>
        <dbReference type="ARBA" id="ARBA00023065"/>
    </source>
</evidence>
<evidence type="ECO:0000256" key="1">
    <source>
        <dbReference type="ARBA" id="ARBA00004141"/>
    </source>
</evidence>
<evidence type="ECO:0000313" key="16">
    <source>
        <dbReference type="EMBL" id="GFH47755.1"/>
    </source>
</evidence>
<evidence type="ECO:0000256" key="12">
    <source>
        <dbReference type="ARBA" id="ARBA00023303"/>
    </source>
</evidence>
<keyword evidence="9" id="KW-0406">Ion transport</keyword>
<dbReference type="InterPro" id="IPR005821">
    <property type="entry name" value="Ion_trans_dom"/>
</dbReference>
<dbReference type="PANTHER" id="PTHR45628">
    <property type="entry name" value="VOLTAGE-DEPENDENT CALCIUM CHANNEL TYPE A SUBUNIT ALPHA-1"/>
    <property type="match status" value="1"/>
</dbReference>
<keyword evidence="10 14" id="KW-0472">Membrane</keyword>
<reference evidence="16 17" key="1">
    <citation type="journal article" date="2021" name="Sci. Rep.">
        <title>The genome of the diatom Chaetoceros tenuissimus carries an ancient integrated fragment of an extant virus.</title>
        <authorList>
            <person name="Hongo Y."/>
            <person name="Kimura K."/>
            <person name="Takaki Y."/>
            <person name="Yoshida Y."/>
            <person name="Baba S."/>
            <person name="Kobayashi G."/>
            <person name="Nagasaki K."/>
            <person name="Hano T."/>
            <person name="Tomaru Y."/>
        </authorList>
    </citation>
    <scope>NUCLEOTIDE SEQUENCE [LARGE SCALE GENOMIC DNA]</scope>
    <source>
        <strain evidence="16 17">NIES-3715</strain>
    </source>
</reference>
<keyword evidence="4" id="KW-0107">Calcium channel</keyword>
<proteinExistence type="predicted"/>
<dbReference type="Proteomes" id="UP001054902">
    <property type="component" value="Unassembled WGS sequence"/>
</dbReference>
<evidence type="ECO:0000256" key="6">
    <source>
        <dbReference type="ARBA" id="ARBA00022837"/>
    </source>
</evidence>
<keyword evidence="2" id="KW-0813">Transport</keyword>
<keyword evidence="3" id="KW-0109">Calcium transport</keyword>
<keyword evidence="17" id="KW-1185">Reference proteome</keyword>
<dbReference type="Pfam" id="PF00520">
    <property type="entry name" value="Ion_trans"/>
    <property type="match status" value="1"/>
</dbReference>
<keyword evidence="6" id="KW-0106">Calcium</keyword>
<evidence type="ECO:0000256" key="4">
    <source>
        <dbReference type="ARBA" id="ARBA00022673"/>
    </source>
</evidence>
<keyword evidence="8 14" id="KW-1133">Transmembrane helix</keyword>
<keyword evidence="12 16" id="KW-0407">Ion channel</keyword>